<dbReference type="PANTHER" id="PTHR46796">
    <property type="entry name" value="HTH-TYPE TRANSCRIPTIONAL ACTIVATOR RHAS-RELATED"/>
    <property type="match status" value="1"/>
</dbReference>
<dbReference type="InterPro" id="IPR046532">
    <property type="entry name" value="DUF6597"/>
</dbReference>
<accession>A0A368VIK4</accession>
<feature type="domain" description="HTH araC/xylS-type" evidence="4">
    <location>
        <begin position="122"/>
        <end position="219"/>
    </location>
</feature>
<proteinExistence type="predicted"/>
<dbReference type="Proteomes" id="UP000253495">
    <property type="component" value="Unassembled WGS sequence"/>
</dbReference>
<keyword evidence="2" id="KW-0238">DNA-binding</keyword>
<reference evidence="5 6" key="1">
    <citation type="submission" date="2018-07" db="EMBL/GenBank/DDBJ databases">
        <title>Genomic Encyclopedia of Type Strains, Phase III (KMG-III): the genomes of soil and plant-associated and newly described type strains.</title>
        <authorList>
            <person name="Whitman W."/>
        </authorList>
    </citation>
    <scope>NUCLEOTIDE SEQUENCE [LARGE SCALE GENOMIC DNA]</scope>
    <source>
        <strain evidence="5 6">CECT 8575</strain>
    </source>
</reference>
<evidence type="ECO:0000259" key="4">
    <source>
        <dbReference type="PROSITE" id="PS01124"/>
    </source>
</evidence>
<dbReference type="PANTHER" id="PTHR46796:SF15">
    <property type="entry name" value="BLL1074 PROTEIN"/>
    <property type="match status" value="1"/>
</dbReference>
<evidence type="ECO:0000256" key="2">
    <source>
        <dbReference type="ARBA" id="ARBA00023125"/>
    </source>
</evidence>
<dbReference type="RefSeq" id="WP_257233757.1">
    <property type="nucleotide sequence ID" value="NZ_QPJC01000013.1"/>
</dbReference>
<dbReference type="Pfam" id="PF12833">
    <property type="entry name" value="HTH_18"/>
    <property type="match status" value="1"/>
</dbReference>
<comment type="caution">
    <text evidence="5">The sequence shown here is derived from an EMBL/GenBank/DDBJ whole genome shotgun (WGS) entry which is preliminary data.</text>
</comment>
<evidence type="ECO:0000256" key="1">
    <source>
        <dbReference type="ARBA" id="ARBA00023015"/>
    </source>
</evidence>
<dbReference type="Pfam" id="PF20240">
    <property type="entry name" value="DUF6597"/>
    <property type="match status" value="1"/>
</dbReference>
<evidence type="ECO:0000256" key="3">
    <source>
        <dbReference type="ARBA" id="ARBA00023163"/>
    </source>
</evidence>
<dbReference type="AlphaFoldDB" id="A0A368VIK4"/>
<dbReference type="InterPro" id="IPR050204">
    <property type="entry name" value="AraC_XylS_family_regulators"/>
</dbReference>
<sequence>MVGGPDAVVWQATITGSGRVLPDGCMDLIRAGGEIVVAGPDTRPYEVHGNVGDRYVGLRFPPGFLPDLLGVPAAELRDTLVPLTEVVGDDRTRAFVERVVEAADPGRVLESFALSHPNAIQDSRTTAIVGLLRGGASVSTVADHVNLGERQLHRLSLRRFGYGPKTLARILRLRAALRLAESGLAGAEIAAHAGYADQAHLIRETRDLAGASFTALVTS</sequence>
<dbReference type="InterPro" id="IPR018060">
    <property type="entry name" value="HTH_AraC"/>
</dbReference>
<dbReference type="Gene3D" id="1.10.10.60">
    <property type="entry name" value="Homeodomain-like"/>
    <property type="match status" value="1"/>
</dbReference>
<name>A0A368VIK4_9ACTN</name>
<keyword evidence="1" id="KW-0805">Transcription regulation</keyword>
<organism evidence="5 6">
    <name type="scientific">Halopolyspora algeriensis</name>
    <dbReference type="NCBI Taxonomy" id="1500506"/>
    <lineage>
        <taxon>Bacteria</taxon>
        <taxon>Bacillati</taxon>
        <taxon>Actinomycetota</taxon>
        <taxon>Actinomycetes</taxon>
        <taxon>Actinomycetes incertae sedis</taxon>
        <taxon>Halopolyspora</taxon>
    </lineage>
</organism>
<dbReference type="EMBL" id="QPJC01000013">
    <property type="protein sequence ID" value="RCW40029.1"/>
    <property type="molecule type" value="Genomic_DNA"/>
</dbReference>
<gene>
    <name evidence="5" type="ORF">DFQ14_113112</name>
</gene>
<dbReference type="GO" id="GO:0043565">
    <property type="term" value="F:sequence-specific DNA binding"/>
    <property type="evidence" value="ECO:0007669"/>
    <property type="project" value="InterPro"/>
</dbReference>
<evidence type="ECO:0000313" key="6">
    <source>
        <dbReference type="Proteomes" id="UP000253495"/>
    </source>
</evidence>
<protein>
    <submittedName>
        <fullName evidence="5">AraC family transcriptional regulator</fullName>
    </submittedName>
</protein>
<dbReference type="GO" id="GO:0003700">
    <property type="term" value="F:DNA-binding transcription factor activity"/>
    <property type="evidence" value="ECO:0007669"/>
    <property type="project" value="InterPro"/>
</dbReference>
<dbReference type="SMART" id="SM00342">
    <property type="entry name" value="HTH_ARAC"/>
    <property type="match status" value="1"/>
</dbReference>
<keyword evidence="3" id="KW-0804">Transcription</keyword>
<dbReference type="PROSITE" id="PS01124">
    <property type="entry name" value="HTH_ARAC_FAMILY_2"/>
    <property type="match status" value="1"/>
</dbReference>
<evidence type="ECO:0000313" key="5">
    <source>
        <dbReference type="EMBL" id="RCW40029.1"/>
    </source>
</evidence>
<keyword evidence="6" id="KW-1185">Reference proteome</keyword>